<keyword evidence="4" id="KW-0325">Glycoprotein</keyword>
<dbReference type="InterPro" id="IPR012334">
    <property type="entry name" value="Pectin_lyas_fold"/>
</dbReference>
<dbReference type="PANTHER" id="PTHR31736">
    <property type="match status" value="1"/>
</dbReference>
<keyword evidence="2 6" id="KW-0378">Hydrolase</keyword>
<reference evidence="8" key="1">
    <citation type="submission" date="2020-06" db="EMBL/GenBank/DDBJ databases">
        <authorList>
            <consortium name="Plant Systems Biology data submission"/>
        </authorList>
    </citation>
    <scope>NUCLEOTIDE SEQUENCE</scope>
    <source>
        <strain evidence="8">D6</strain>
    </source>
</reference>
<keyword evidence="3" id="KW-1015">Disulfide bond</keyword>
<dbReference type="EMBL" id="CAICTM010000478">
    <property type="protein sequence ID" value="CAB9511324.1"/>
    <property type="molecule type" value="Genomic_DNA"/>
</dbReference>
<evidence type="ECO:0000256" key="2">
    <source>
        <dbReference type="ARBA" id="ARBA00022801"/>
    </source>
</evidence>
<keyword evidence="9" id="KW-1185">Reference proteome</keyword>
<dbReference type="GO" id="GO:0046576">
    <property type="term" value="F:rhamnogalacturonan alpha-L-rhamnopyranosyl-(1-&gt;4)-alpha-D-galactopyranosyluronide lyase activity"/>
    <property type="evidence" value="ECO:0007669"/>
    <property type="project" value="UniProtKB-ARBA"/>
</dbReference>
<evidence type="ECO:0008006" key="10">
    <source>
        <dbReference type="Google" id="ProtNLM"/>
    </source>
</evidence>
<dbReference type="Gene3D" id="2.160.20.10">
    <property type="entry name" value="Single-stranded right-handed beta-helix, Pectin lyase-like"/>
    <property type="match status" value="1"/>
</dbReference>
<organism evidence="8 9">
    <name type="scientific">Seminavis robusta</name>
    <dbReference type="NCBI Taxonomy" id="568900"/>
    <lineage>
        <taxon>Eukaryota</taxon>
        <taxon>Sar</taxon>
        <taxon>Stramenopiles</taxon>
        <taxon>Ochrophyta</taxon>
        <taxon>Bacillariophyta</taxon>
        <taxon>Bacillariophyceae</taxon>
        <taxon>Bacillariophycidae</taxon>
        <taxon>Naviculales</taxon>
        <taxon>Naviculaceae</taxon>
        <taxon>Seminavis</taxon>
    </lineage>
</organism>
<dbReference type="InterPro" id="IPR000743">
    <property type="entry name" value="Glyco_hydro_28"/>
</dbReference>
<dbReference type="Pfam" id="PF00295">
    <property type="entry name" value="Glyco_hydro_28"/>
    <property type="match status" value="1"/>
</dbReference>
<feature type="chain" id="PRO_5040121835" description="Polygalacturonase" evidence="7">
    <location>
        <begin position="23"/>
        <end position="497"/>
    </location>
</feature>
<comment type="caution">
    <text evidence="8">The sequence shown here is derived from an EMBL/GenBank/DDBJ whole genome shotgun (WGS) entry which is preliminary data.</text>
</comment>
<evidence type="ECO:0000256" key="5">
    <source>
        <dbReference type="ARBA" id="ARBA00023295"/>
    </source>
</evidence>
<sequence length="497" mass="55205">MPLHNHLSTLVIVLLLLVSVTANSHNYENQYDPSLIQNILDYGAVANTSSKDLDASRKNGKALYDAVQAAHSSKDAKTVLIPSDSSFAFMPYAPMVGLFNVTIVLDGSLTYYEGDMNDWTPSNFSQDPNRQVLDGIVIDQSSHITLTSSSNSGGVVFGNGNRWWWSNIRHGTPRPNLMTIANSLYVRMEYWHLHDSPRWTANFYDVAHVLIQNCTIQVNIAAQRDMLAQHNLLSESTGLPTVPLNTDGFDIAGKNITIRHCHVENWDDAYCAKPLHQQSNLSTCTTDLLIEDSSITNGVGASIGSVPPHKHVNCIANTTFRRITFSHPIKAIYVKPNPCPHGPAIDGTGIIHNITYEDIYADKPLTWPIYVGTQQQKQPHGGADTGCDFFYPLPRTHCPTYGCVPVTRLQLRNVFMERALWAPGLLRCNETGPCTGWEFTNVTIQSESTFPSRTRNFLCHALQDYKFTNVSVGCQEEEVEHKATIADETLTAPMTVN</sequence>
<dbReference type="InterPro" id="IPR011050">
    <property type="entry name" value="Pectin_lyase_fold/virulence"/>
</dbReference>
<comment type="similarity">
    <text evidence="1 6">Belongs to the glycosyl hydrolase 28 family.</text>
</comment>
<protein>
    <recommendedName>
        <fullName evidence="10">Polygalacturonase</fullName>
    </recommendedName>
</protein>
<evidence type="ECO:0000256" key="6">
    <source>
        <dbReference type="RuleBase" id="RU361169"/>
    </source>
</evidence>
<evidence type="ECO:0000256" key="3">
    <source>
        <dbReference type="ARBA" id="ARBA00023157"/>
    </source>
</evidence>
<accession>A0A9N8E405</accession>
<name>A0A9N8E405_9STRA</name>
<dbReference type="SUPFAM" id="SSF51126">
    <property type="entry name" value="Pectin lyase-like"/>
    <property type="match status" value="1"/>
</dbReference>
<gene>
    <name evidence="8" type="ORF">SEMRO_479_G151250.2</name>
</gene>
<evidence type="ECO:0000313" key="9">
    <source>
        <dbReference type="Proteomes" id="UP001153069"/>
    </source>
</evidence>
<evidence type="ECO:0000313" key="8">
    <source>
        <dbReference type="EMBL" id="CAB9511324.1"/>
    </source>
</evidence>
<dbReference type="GO" id="GO:0004650">
    <property type="term" value="F:polygalacturonase activity"/>
    <property type="evidence" value="ECO:0007669"/>
    <property type="project" value="InterPro"/>
</dbReference>
<dbReference type="OrthoDB" id="187139at2759"/>
<dbReference type="GO" id="GO:0005975">
    <property type="term" value="P:carbohydrate metabolic process"/>
    <property type="evidence" value="ECO:0007669"/>
    <property type="project" value="InterPro"/>
</dbReference>
<dbReference type="PANTHER" id="PTHR31736:SF19">
    <property type="entry name" value="PECTIN LYASE SUPERFAMILY PROTEIN-RELATED"/>
    <property type="match status" value="1"/>
</dbReference>
<evidence type="ECO:0000256" key="4">
    <source>
        <dbReference type="ARBA" id="ARBA00023180"/>
    </source>
</evidence>
<evidence type="ECO:0000256" key="1">
    <source>
        <dbReference type="ARBA" id="ARBA00008834"/>
    </source>
</evidence>
<keyword evidence="5 6" id="KW-0326">Glycosidase</keyword>
<evidence type="ECO:0000256" key="7">
    <source>
        <dbReference type="SAM" id="SignalP"/>
    </source>
</evidence>
<keyword evidence="7" id="KW-0732">Signal</keyword>
<proteinExistence type="inferred from homology"/>
<dbReference type="AlphaFoldDB" id="A0A9N8E405"/>
<feature type="signal peptide" evidence="7">
    <location>
        <begin position="1"/>
        <end position="22"/>
    </location>
</feature>
<dbReference type="Proteomes" id="UP001153069">
    <property type="component" value="Unassembled WGS sequence"/>
</dbReference>